<comment type="caution">
    <text evidence="2">The sequence shown here is derived from an EMBL/GenBank/DDBJ whole genome shotgun (WGS) entry which is preliminary data.</text>
</comment>
<dbReference type="EMBL" id="LJIJ01000206">
    <property type="protein sequence ID" value="ODN00454.1"/>
    <property type="molecule type" value="Genomic_DNA"/>
</dbReference>
<feature type="region of interest" description="Disordered" evidence="1">
    <location>
        <begin position="21"/>
        <end position="48"/>
    </location>
</feature>
<sequence>MLDRIIQDIVASWCSWRVDMGIDNPTQSPPTAPSSPSSSTRKKAKQVVEDPEYYRITNRYPEHMLHCPQTSLYPMFFFLMERWEARRAASKETVLTTTSTTTPISNNNNE</sequence>
<evidence type="ECO:0000256" key="1">
    <source>
        <dbReference type="SAM" id="MobiDB-lite"/>
    </source>
</evidence>
<keyword evidence="3" id="KW-1185">Reference proteome</keyword>
<reference evidence="2 3" key="1">
    <citation type="journal article" date="2016" name="Genome Biol. Evol.">
        <title>Gene Family Evolution Reflects Adaptation to Soil Environmental Stressors in the Genome of the Collembolan Orchesella cincta.</title>
        <authorList>
            <person name="Faddeeva-Vakhrusheva A."/>
            <person name="Derks M.F."/>
            <person name="Anvar S.Y."/>
            <person name="Agamennone V."/>
            <person name="Suring W."/>
            <person name="Smit S."/>
            <person name="van Straalen N.M."/>
            <person name="Roelofs D."/>
        </authorList>
    </citation>
    <scope>NUCLEOTIDE SEQUENCE [LARGE SCALE GENOMIC DNA]</scope>
    <source>
        <tissue evidence="2">Mixed pool</tissue>
    </source>
</reference>
<dbReference type="AlphaFoldDB" id="A0A1D2N5C4"/>
<proteinExistence type="predicted"/>
<evidence type="ECO:0000313" key="2">
    <source>
        <dbReference type="EMBL" id="ODN00454.1"/>
    </source>
</evidence>
<dbReference type="Proteomes" id="UP000094527">
    <property type="component" value="Unassembled WGS sequence"/>
</dbReference>
<gene>
    <name evidence="2" type="ORF">Ocin01_06221</name>
</gene>
<name>A0A1D2N5C4_ORCCI</name>
<accession>A0A1D2N5C4</accession>
<evidence type="ECO:0000313" key="3">
    <source>
        <dbReference type="Proteomes" id="UP000094527"/>
    </source>
</evidence>
<organism evidence="2 3">
    <name type="scientific">Orchesella cincta</name>
    <name type="common">Springtail</name>
    <name type="synonym">Podura cincta</name>
    <dbReference type="NCBI Taxonomy" id="48709"/>
    <lineage>
        <taxon>Eukaryota</taxon>
        <taxon>Metazoa</taxon>
        <taxon>Ecdysozoa</taxon>
        <taxon>Arthropoda</taxon>
        <taxon>Hexapoda</taxon>
        <taxon>Collembola</taxon>
        <taxon>Entomobryomorpha</taxon>
        <taxon>Entomobryoidea</taxon>
        <taxon>Orchesellidae</taxon>
        <taxon>Orchesellinae</taxon>
        <taxon>Orchesella</taxon>
    </lineage>
</organism>
<protein>
    <submittedName>
        <fullName evidence="2">Uncharacterized protein</fullName>
    </submittedName>
</protein>
<feature type="compositionally biased region" description="Low complexity" evidence="1">
    <location>
        <begin position="93"/>
        <end position="102"/>
    </location>
</feature>
<feature type="region of interest" description="Disordered" evidence="1">
    <location>
        <begin position="90"/>
        <end position="110"/>
    </location>
</feature>